<organism evidence="1 2">
    <name type="scientific">Hemibagrus guttatus</name>
    <dbReference type="NCBI Taxonomy" id="175788"/>
    <lineage>
        <taxon>Eukaryota</taxon>
        <taxon>Metazoa</taxon>
        <taxon>Chordata</taxon>
        <taxon>Craniata</taxon>
        <taxon>Vertebrata</taxon>
        <taxon>Euteleostomi</taxon>
        <taxon>Actinopterygii</taxon>
        <taxon>Neopterygii</taxon>
        <taxon>Teleostei</taxon>
        <taxon>Ostariophysi</taxon>
        <taxon>Siluriformes</taxon>
        <taxon>Bagridae</taxon>
        <taxon>Hemibagrus</taxon>
    </lineage>
</organism>
<dbReference type="Proteomes" id="UP001274896">
    <property type="component" value="Unassembled WGS sequence"/>
</dbReference>
<proteinExistence type="predicted"/>
<evidence type="ECO:0000313" key="1">
    <source>
        <dbReference type="EMBL" id="KAK3528893.1"/>
    </source>
</evidence>
<keyword evidence="2" id="KW-1185">Reference proteome</keyword>
<accession>A0AAE0QQH4</accession>
<reference evidence="1" key="1">
    <citation type="submission" date="2023-06" db="EMBL/GenBank/DDBJ databases">
        <title>Male Hemibagrus guttatus genome.</title>
        <authorList>
            <person name="Bian C."/>
        </authorList>
    </citation>
    <scope>NUCLEOTIDE SEQUENCE</scope>
    <source>
        <strain evidence="1">Male_cb2023</strain>
        <tissue evidence="1">Muscle</tissue>
    </source>
</reference>
<name>A0AAE0QQH4_9TELE</name>
<dbReference type="PANTHER" id="PTHR47510">
    <property type="entry name" value="REVERSE TRANSCRIPTASE DOMAIN-CONTAINING PROTEIN"/>
    <property type="match status" value="1"/>
</dbReference>
<gene>
    <name evidence="1" type="ORF">QTP70_012063</name>
</gene>
<dbReference type="EMBL" id="JAUCMX010000012">
    <property type="protein sequence ID" value="KAK3528893.1"/>
    <property type="molecule type" value="Genomic_DNA"/>
</dbReference>
<dbReference type="AlphaFoldDB" id="A0AAE0QQH4"/>
<protein>
    <submittedName>
        <fullName evidence="1">Uncharacterized protein</fullName>
    </submittedName>
</protein>
<sequence>MVLVSSYCSSLVEFVTVRCRPFYLPREFTTIFIVRMYIPPSVNTKEALCELYRAISGLQNAHPDGLFITARDFNRANLKSVLPKFHQHVDFATRGVNTLDLVYTNIPGMYRAEPRPHLGYSDHISVMLISAYRPLIRCSKPILKLVKTWPEGATSALQDCFEFREAATNGDTTDLEEYMSSVISYISKCNDDVTISKSITVHSNQKPWMTAKMHALLKSRDSVFRAGDKDALRTAWAKLS</sequence>
<comment type="caution">
    <text evidence="1">The sequence shown here is derived from an EMBL/GenBank/DDBJ whole genome shotgun (WGS) entry which is preliminary data.</text>
</comment>
<dbReference type="PANTHER" id="PTHR47510:SF3">
    <property type="entry name" value="ENDO_EXONUCLEASE_PHOSPHATASE DOMAIN-CONTAINING PROTEIN"/>
    <property type="match status" value="1"/>
</dbReference>
<evidence type="ECO:0000313" key="2">
    <source>
        <dbReference type="Proteomes" id="UP001274896"/>
    </source>
</evidence>